<dbReference type="PANTHER" id="PTHR12341:SF7">
    <property type="entry name" value="5'-3' EXORIBONUCLEASE 1"/>
    <property type="match status" value="1"/>
</dbReference>
<reference evidence="3" key="1">
    <citation type="submission" date="2018-10" db="EMBL/GenBank/DDBJ databases">
        <title>Hidden diversity of soil giant viruses.</title>
        <authorList>
            <person name="Schulz F."/>
            <person name="Alteio L."/>
            <person name="Goudeau D."/>
            <person name="Ryan E.M."/>
            <person name="Malmstrom R.R."/>
            <person name="Blanchard J."/>
            <person name="Woyke T."/>
        </authorList>
    </citation>
    <scope>NUCLEOTIDE SEQUENCE</scope>
    <source>
        <strain evidence="3">SAV1</strain>
    </source>
</reference>
<dbReference type="EMBL" id="MK072452">
    <property type="protein sequence ID" value="AYV85432.1"/>
    <property type="molecule type" value="Genomic_DNA"/>
</dbReference>
<feature type="domain" description="Xrn1 N-terminal" evidence="2">
    <location>
        <begin position="145"/>
        <end position="279"/>
    </location>
</feature>
<accession>A0A3G5AE15</accession>
<keyword evidence="3" id="KW-0269">Exonuclease</keyword>
<proteinExistence type="inferred from homology"/>
<dbReference type="InterPro" id="IPR027073">
    <property type="entry name" value="5_3_exoribonuclease"/>
</dbReference>
<gene>
    <name evidence="3" type="ORF">Satyrvirus16_8</name>
</gene>
<evidence type="ECO:0000313" key="3">
    <source>
        <dbReference type="EMBL" id="AYV85432.1"/>
    </source>
</evidence>
<protein>
    <submittedName>
        <fullName evidence="3">Putative 5'-3' exonuclease 20</fullName>
    </submittedName>
</protein>
<dbReference type="Gene3D" id="3.40.50.12390">
    <property type="match status" value="1"/>
</dbReference>
<name>A0A3G5AE15_9VIRU</name>
<dbReference type="GO" id="GO:0003723">
    <property type="term" value="F:RNA binding"/>
    <property type="evidence" value="ECO:0007669"/>
    <property type="project" value="TreeGrafter"/>
</dbReference>
<dbReference type="InterPro" id="IPR004859">
    <property type="entry name" value="Xrn1_N"/>
</dbReference>
<sequence>MGVLRLMTTLLKHPATKDAVIENIPVIDCLLVDYNANIHYVLQKTITELNEILYYSYKKENNVLNMVAARMVDNNVGEYNFEHGLPIDDIKNRMEEYDDDYKIGTTYKEIRENLSKEDKIVEILFHETILYTRFLICSLNKGWIKKVYLSLDGTPSMAKLKEQRNRRYIGSHINNIKENIVKKFRFKNTNIYQINLFYYRSMICAGTKFMDSIQQALFNLNIGLDVDVSTINIKGEGEKKIIYAIDELNKTDNYSNYCIMSPDSDMLIMIGFLSNNDKFKNKKLYNFRIDYQKNNQYQFFDLKQLISNLQNYYSKYLNMDITTNSVFIDIFFMLVVFGNDFLPKLEPLNVSQHFDFVSETCLKLSSSGLQFIIDNKLNYKYLLEFFKLINKDIIKMSIEKSFNDRYTNFFKLCKQMSITDLNNSYKHPSIKPFTVNYLNFNACLRTLNIAFTKLINYLKRVHIKQEEVVDLLTDIHKNADDSYLMLVLPRLLRFPGSEYINSDSTTFFRKFIEYVNEFGFENIKFRTKLMFKTFVQKSKEGKNSFSDYLGEIEKMEKSMEPYRSMFNMADIQLMSFDLKNGELVDMRGKYYDMYVKKNITKAEIDNMVLQYITGIEWLYQYYISGQHHEWSGWYYEFTQPPLIDDIIAYLEKNQDCQTKINSFLSSCPENDMSLMEHYLYVTPNEYTNAGVSPNLSDVVHLIDGFGAPYLNKCQIKWHEYKKSGSK</sequence>
<keyword evidence="3" id="KW-0378">Hydrolase</keyword>
<dbReference type="GO" id="GO:0000956">
    <property type="term" value="P:nuclear-transcribed mRNA catabolic process"/>
    <property type="evidence" value="ECO:0007669"/>
    <property type="project" value="TreeGrafter"/>
</dbReference>
<dbReference type="GO" id="GO:0004534">
    <property type="term" value="F:5'-3' RNA exonuclease activity"/>
    <property type="evidence" value="ECO:0007669"/>
    <property type="project" value="TreeGrafter"/>
</dbReference>
<comment type="similarity">
    <text evidence="1">Belongs to the 5'-3' exonuclease family.</text>
</comment>
<dbReference type="Pfam" id="PF03159">
    <property type="entry name" value="XRN_N"/>
    <property type="match status" value="1"/>
</dbReference>
<keyword evidence="3" id="KW-0540">Nuclease</keyword>
<evidence type="ECO:0000259" key="2">
    <source>
        <dbReference type="Pfam" id="PF03159"/>
    </source>
</evidence>
<dbReference type="PANTHER" id="PTHR12341">
    <property type="entry name" value="5'-&gt;3' EXORIBONUCLEASE"/>
    <property type="match status" value="1"/>
</dbReference>
<organism evidence="3">
    <name type="scientific">Satyrvirus sp</name>
    <dbReference type="NCBI Taxonomy" id="2487771"/>
    <lineage>
        <taxon>Viruses</taxon>
        <taxon>Varidnaviria</taxon>
        <taxon>Bamfordvirae</taxon>
        <taxon>Nucleocytoviricota</taxon>
        <taxon>Megaviricetes</taxon>
        <taxon>Imitervirales</taxon>
        <taxon>Mimiviridae</taxon>
        <taxon>Megamimivirinae</taxon>
    </lineage>
</organism>
<evidence type="ECO:0000256" key="1">
    <source>
        <dbReference type="ARBA" id="ARBA00038299"/>
    </source>
</evidence>